<dbReference type="InterPro" id="IPR036388">
    <property type="entry name" value="WH-like_DNA-bd_sf"/>
</dbReference>
<name>A0ABS7PHP5_9SPHN</name>
<evidence type="ECO:0000259" key="5">
    <source>
        <dbReference type="PROSITE" id="PS50043"/>
    </source>
</evidence>
<keyword evidence="4" id="KW-0472">Membrane</keyword>
<keyword evidence="1" id="KW-0805">Transcription regulation</keyword>
<evidence type="ECO:0000313" key="7">
    <source>
        <dbReference type="Proteomes" id="UP000706039"/>
    </source>
</evidence>
<reference evidence="6 7" key="1">
    <citation type="submission" date="2021-08" db="EMBL/GenBank/DDBJ databases">
        <authorList>
            <person name="Tuo L."/>
        </authorList>
    </citation>
    <scope>NUCLEOTIDE SEQUENCE [LARGE SCALE GENOMIC DNA]</scope>
    <source>
        <strain evidence="6 7">JCM 31229</strain>
    </source>
</reference>
<organism evidence="6 7">
    <name type="scientific">Sphingomonas colocasiae</name>
    <dbReference type="NCBI Taxonomy" id="1848973"/>
    <lineage>
        <taxon>Bacteria</taxon>
        <taxon>Pseudomonadati</taxon>
        <taxon>Pseudomonadota</taxon>
        <taxon>Alphaproteobacteria</taxon>
        <taxon>Sphingomonadales</taxon>
        <taxon>Sphingomonadaceae</taxon>
        <taxon>Sphingomonas</taxon>
    </lineage>
</organism>
<dbReference type="RefSeq" id="WP_222987934.1">
    <property type="nucleotide sequence ID" value="NZ_JAINVV010000001.1"/>
</dbReference>
<keyword evidence="3" id="KW-0804">Transcription</keyword>
<evidence type="ECO:0000256" key="2">
    <source>
        <dbReference type="ARBA" id="ARBA00023125"/>
    </source>
</evidence>
<dbReference type="PRINTS" id="PR00038">
    <property type="entry name" value="HTHLUXR"/>
</dbReference>
<evidence type="ECO:0000256" key="1">
    <source>
        <dbReference type="ARBA" id="ARBA00023015"/>
    </source>
</evidence>
<dbReference type="EMBL" id="JAINVV010000001">
    <property type="protein sequence ID" value="MBY8820827.1"/>
    <property type="molecule type" value="Genomic_DNA"/>
</dbReference>
<evidence type="ECO:0000256" key="4">
    <source>
        <dbReference type="SAM" id="Phobius"/>
    </source>
</evidence>
<keyword evidence="4" id="KW-1133">Transmembrane helix</keyword>
<dbReference type="SUPFAM" id="SSF46894">
    <property type="entry name" value="C-terminal effector domain of the bipartite response regulators"/>
    <property type="match status" value="1"/>
</dbReference>
<accession>A0ABS7PHP5</accession>
<keyword evidence="2" id="KW-0238">DNA-binding</keyword>
<dbReference type="PANTHER" id="PTHR44688">
    <property type="entry name" value="DNA-BINDING TRANSCRIPTIONAL ACTIVATOR DEVR_DOSR"/>
    <property type="match status" value="1"/>
</dbReference>
<dbReference type="Proteomes" id="UP000706039">
    <property type="component" value="Unassembled WGS sequence"/>
</dbReference>
<evidence type="ECO:0000256" key="3">
    <source>
        <dbReference type="ARBA" id="ARBA00023163"/>
    </source>
</evidence>
<dbReference type="PANTHER" id="PTHR44688:SF16">
    <property type="entry name" value="DNA-BINDING TRANSCRIPTIONAL ACTIVATOR DEVR_DOSR"/>
    <property type="match status" value="1"/>
</dbReference>
<gene>
    <name evidence="6" type="ORF">K7G82_00900</name>
</gene>
<dbReference type="PROSITE" id="PS50043">
    <property type="entry name" value="HTH_LUXR_2"/>
    <property type="match status" value="1"/>
</dbReference>
<protein>
    <submittedName>
        <fullName evidence="6">Helix-turn-helix transcriptional regulator</fullName>
    </submittedName>
</protein>
<feature type="domain" description="HTH luxR-type" evidence="5">
    <location>
        <begin position="5"/>
        <end position="70"/>
    </location>
</feature>
<comment type="caution">
    <text evidence="6">The sequence shown here is derived from an EMBL/GenBank/DDBJ whole genome shotgun (WGS) entry which is preliminary data.</text>
</comment>
<dbReference type="CDD" id="cd06170">
    <property type="entry name" value="LuxR_C_like"/>
    <property type="match status" value="1"/>
</dbReference>
<dbReference type="Pfam" id="PF00196">
    <property type="entry name" value="GerE"/>
    <property type="match status" value="1"/>
</dbReference>
<dbReference type="SMART" id="SM00421">
    <property type="entry name" value="HTH_LUXR"/>
    <property type="match status" value="1"/>
</dbReference>
<proteinExistence type="predicted"/>
<dbReference type="Gene3D" id="1.10.10.10">
    <property type="entry name" value="Winged helix-like DNA-binding domain superfamily/Winged helix DNA-binding domain"/>
    <property type="match status" value="1"/>
</dbReference>
<sequence>MSEGGSEPIGSLTERQKEILRLVGEGYTSKEIARHLGLSFRTVDTHILRMAKMLNAPSRAEAARMLTDHESKQKIRTYPARLPNAEKSGLSGPVTSQGWRGALHRLFALPPLGGRPNDLGWDQKSIHILRVATMSLAAVTGLALAIAGVMRVFS</sequence>
<keyword evidence="4" id="KW-0812">Transmembrane</keyword>
<dbReference type="InterPro" id="IPR000792">
    <property type="entry name" value="Tscrpt_reg_LuxR_C"/>
</dbReference>
<evidence type="ECO:0000313" key="6">
    <source>
        <dbReference type="EMBL" id="MBY8820827.1"/>
    </source>
</evidence>
<dbReference type="InterPro" id="IPR016032">
    <property type="entry name" value="Sig_transdc_resp-reg_C-effctor"/>
</dbReference>
<feature type="transmembrane region" description="Helical" evidence="4">
    <location>
        <begin position="131"/>
        <end position="153"/>
    </location>
</feature>
<keyword evidence="7" id="KW-1185">Reference proteome</keyword>